<dbReference type="EMBL" id="JBEPMO010000001">
    <property type="protein sequence ID" value="MET3730563.1"/>
    <property type="molecule type" value="Genomic_DNA"/>
</dbReference>
<dbReference type="PANTHER" id="PTHR32305:SF15">
    <property type="entry name" value="PROTEIN RHSA-RELATED"/>
    <property type="match status" value="1"/>
</dbReference>
<organism evidence="1 2">
    <name type="scientific">Moheibacter stercoris</name>
    <dbReference type="NCBI Taxonomy" id="1628251"/>
    <lineage>
        <taxon>Bacteria</taxon>
        <taxon>Pseudomonadati</taxon>
        <taxon>Bacteroidota</taxon>
        <taxon>Flavobacteriia</taxon>
        <taxon>Flavobacteriales</taxon>
        <taxon>Weeksellaceae</taxon>
        <taxon>Moheibacter</taxon>
    </lineage>
</organism>
<dbReference type="InterPro" id="IPR050708">
    <property type="entry name" value="T6SS_VgrG/RHS"/>
</dbReference>
<dbReference type="Proteomes" id="UP001549146">
    <property type="component" value="Unassembled WGS sequence"/>
</dbReference>
<evidence type="ECO:0000313" key="2">
    <source>
        <dbReference type="Proteomes" id="UP001549146"/>
    </source>
</evidence>
<name>A0ABV2LSZ6_9FLAO</name>
<dbReference type="PANTHER" id="PTHR32305">
    <property type="match status" value="1"/>
</dbReference>
<reference evidence="1 2" key="1">
    <citation type="submission" date="2024-06" db="EMBL/GenBank/DDBJ databases">
        <title>Genomic Encyclopedia of Type Strains, Phase IV (KMG-IV): sequencing the most valuable type-strain genomes for metagenomic binning, comparative biology and taxonomic classification.</title>
        <authorList>
            <person name="Goeker M."/>
        </authorList>
    </citation>
    <scope>NUCLEOTIDE SEQUENCE [LARGE SCALE GENOMIC DNA]</scope>
    <source>
        <strain evidence="1 2">DSM 29388</strain>
    </source>
</reference>
<gene>
    <name evidence="1" type="ORF">ABID46_000115</name>
</gene>
<dbReference type="Gene3D" id="2.180.10.10">
    <property type="entry name" value="RHS repeat-associated core"/>
    <property type="match status" value="1"/>
</dbReference>
<proteinExistence type="predicted"/>
<comment type="caution">
    <text evidence="1">The sequence shown here is derived from an EMBL/GenBank/DDBJ whole genome shotgun (WGS) entry which is preliminary data.</text>
</comment>
<protein>
    <submittedName>
        <fullName evidence="1">RHS repeat-associated protein</fullName>
    </submittedName>
</protein>
<dbReference type="NCBIfam" id="TIGR03696">
    <property type="entry name" value="Rhs_assc_core"/>
    <property type="match status" value="1"/>
</dbReference>
<sequence length="454" mass="51413">MMKMMFEKGHLECFFEESELGSMISDLNKGISEIKYNHLNLPIEISWTGSSNKIRYVYNAAGQKVKKTVMDGTTTKIVDYLDGFQYAGEVLQFFPHPEGYVKASPTNLSLNSPPTGYIYNYVYNYTDHLGNVRLSYSKNPATNQLNILEENHYYPFGLKHEVYISGGKRDYRAIPDDNEPKLIGVTKTDYQYKYNGKEFQDELGLGLYDYGNRNYEPAIGRFFNIDRFAEKYNSNTPYHYTKNNPIYFVDFKGDSLIINSASSKVQKSFERMVNNGLGGFYTVNINSEGKTTLSSTGKTGDMSKQQKAFFDTFQEIISNNEFTNISLVGNDSSVEIGSYSTGEIDVADVFRLGDSDLSSSEYVSAQGAIAHELYEQFDKQVLKQTEQMESHKRGIEVENKVNGSNRVENEAMEFMSTKGEIGTILRSTTTIGTVSKTVDIYIYNGDVVDNPKQY</sequence>
<dbReference type="RefSeq" id="WP_354505633.1">
    <property type="nucleotide sequence ID" value="NZ_JBEPMO010000001.1"/>
</dbReference>
<accession>A0ABV2LSZ6</accession>
<evidence type="ECO:0000313" key="1">
    <source>
        <dbReference type="EMBL" id="MET3730563.1"/>
    </source>
</evidence>
<dbReference type="InterPro" id="IPR022385">
    <property type="entry name" value="Rhs_assc_core"/>
</dbReference>
<keyword evidence="2" id="KW-1185">Reference proteome</keyword>